<dbReference type="RefSeq" id="XP_024586272.1">
    <property type="nucleotide sequence ID" value="XM_024721143.1"/>
</dbReference>
<dbReference type="AlphaFoldDB" id="A0A0P1B6M2"/>
<keyword evidence="1" id="KW-0812">Transmembrane</keyword>
<keyword evidence="1" id="KW-1133">Transmembrane helix</keyword>
<evidence type="ECO:0000313" key="2">
    <source>
        <dbReference type="EMBL" id="CEG49903.1"/>
    </source>
</evidence>
<dbReference type="GeneID" id="36402695"/>
<evidence type="ECO:0000256" key="1">
    <source>
        <dbReference type="SAM" id="Phobius"/>
    </source>
</evidence>
<organism evidence="2 3">
    <name type="scientific">Plasmopara halstedii</name>
    <name type="common">Downy mildew of sunflower</name>
    <dbReference type="NCBI Taxonomy" id="4781"/>
    <lineage>
        <taxon>Eukaryota</taxon>
        <taxon>Sar</taxon>
        <taxon>Stramenopiles</taxon>
        <taxon>Oomycota</taxon>
        <taxon>Peronosporomycetes</taxon>
        <taxon>Peronosporales</taxon>
        <taxon>Peronosporaceae</taxon>
        <taxon>Plasmopara</taxon>
    </lineage>
</organism>
<keyword evidence="3" id="KW-1185">Reference proteome</keyword>
<feature type="transmembrane region" description="Helical" evidence="1">
    <location>
        <begin position="55"/>
        <end position="75"/>
    </location>
</feature>
<protein>
    <submittedName>
        <fullName evidence="2">Uncharacterized protein</fullName>
    </submittedName>
</protein>
<reference evidence="3" key="1">
    <citation type="submission" date="2014-09" db="EMBL/GenBank/DDBJ databases">
        <authorList>
            <person name="Sharma Rahul"/>
            <person name="Thines Marco"/>
        </authorList>
    </citation>
    <scope>NUCLEOTIDE SEQUENCE [LARGE SCALE GENOMIC DNA]</scope>
</reference>
<evidence type="ECO:0000313" key="3">
    <source>
        <dbReference type="Proteomes" id="UP000054928"/>
    </source>
</evidence>
<dbReference type="Proteomes" id="UP000054928">
    <property type="component" value="Unassembled WGS sequence"/>
</dbReference>
<accession>A0A0P1B6M2</accession>
<keyword evidence="1" id="KW-0472">Membrane</keyword>
<sequence>MHFVEREFKLERKVSCYSEGSSFRFLPYDDIFTDKSRSSVAMELEFIDDMSSQQLVMIIIPVSFIGVGTLVSFVAKGQKR</sequence>
<name>A0A0P1B6M2_PLAHL</name>
<dbReference type="EMBL" id="CCYD01003101">
    <property type="protein sequence ID" value="CEG49903.1"/>
    <property type="molecule type" value="Genomic_DNA"/>
</dbReference>
<proteinExistence type="predicted"/>